<dbReference type="InterPro" id="IPR036689">
    <property type="entry name" value="ESAT-6-like_sf"/>
</dbReference>
<gene>
    <name evidence="1" type="ORF">ACFFF6_00390</name>
</gene>
<proteinExistence type="predicted"/>
<dbReference type="Proteomes" id="UP001589793">
    <property type="component" value="Unassembled WGS sequence"/>
</dbReference>
<accession>A0ABV6R603</accession>
<name>A0ABV6R603_9MICO</name>
<evidence type="ECO:0000313" key="1">
    <source>
        <dbReference type="EMBL" id="MFC0672405.1"/>
    </source>
</evidence>
<evidence type="ECO:0000313" key="2">
    <source>
        <dbReference type="Proteomes" id="UP001589793"/>
    </source>
</evidence>
<dbReference type="SUPFAM" id="SSF140453">
    <property type="entry name" value="EsxAB dimer-like"/>
    <property type="match status" value="1"/>
</dbReference>
<organism evidence="1 2">
    <name type="scientific">Brachybacterium hainanense</name>
    <dbReference type="NCBI Taxonomy" id="1541174"/>
    <lineage>
        <taxon>Bacteria</taxon>
        <taxon>Bacillati</taxon>
        <taxon>Actinomycetota</taxon>
        <taxon>Actinomycetes</taxon>
        <taxon>Micrococcales</taxon>
        <taxon>Dermabacteraceae</taxon>
        <taxon>Brachybacterium</taxon>
    </lineage>
</organism>
<dbReference type="Gene3D" id="1.10.287.1060">
    <property type="entry name" value="ESAT-6-like"/>
    <property type="match status" value="1"/>
</dbReference>
<keyword evidence="2" id="KW-1185">Reference proteome</keyword>
<dbReference type="EMBL" id="JBHLSV010000001">
    <property type="protein sequence ID" value="MFC0672405.1"/>
    <property type="molecule type" value="Genomic_DNA"/>
</dbReference>
<comment type="caution">
    <text evidence="1">The sequence shown here is derived from an EMBL/GenBank/DDBJ whole genome shotgun (WGS) entry which is preliminary data.</text>
</comment>
<reference evidence="1 2" key="1">
    <citation type="submission" date="2024-09" db="EMBL/GenBank/DDBJ databases">
        <authorList>
            <person name="Sun Q."/>
            <person name="Mori K."/>
        </authorList>
    </citation>
    <scope>NUCLEOTIDE SEQUENCE [LARGE SCALE GENOMIC DNA]</scope>
    <source>
        <strain evidence="1 2">CICC 10874</strain>
    </source>
</reference>
<sequence length="282" mass="28525">MAFYGMDTAQGEDFAQLMATRRGDAADRVAQLASTVSGIGSSWIGPDADAFQESWNNLRSGRIEPTLERIMELARDLAAQAQAQDVTSAADALDAAGEWLRDIFRISDDAPSILDFLPSWNDWEDVLGSGIAGILDGIGGALTGFTKFVMNPRTLVTLFAAGGDDAVRAWTGAAGAASRLSRVLGPVGLVATAGFAGWDRWEQDSADPSLSTGERITRAVVDGGANAAGAGLGAWGGAAGGAALGTMICPGIGTVVGGVIGGIAGGLLGGGAANGLVDWLLG</sequence>
<protein>
    <submittedName>
        <fullName evidence="1">WXG100 family type VII secretion target</fullName>
    </submittedName>
</protein>
<dbReference type="RefSeq" id="WP_376977176.1">
    <property type="nucleotide sequence ID" value="NZ_JBHLSV010000001.1"/>
</dbReference>